<dbReference type="Gene3D" id="3.30.450.20">
    <property type="entry name" value="PAS domain"/>
    <property type="match status" value="2"/>
</dbReference>
<comment type="caution">
    <text evidence="8">The sequence shown here is derived from an EMBL/GenBank/DDBJ whole genome shotgun (WGS) entry which is preliminary data.</text>
</comment>
<dbReference type="Pfam" id="PF00072">
    <property type="entry name" value="Response_reg"/>
    <property type="match status" value="1"/>
</dbReference>
<feature type="domain" description="Histidine kinase" evidence="6">
    <location>
        <begin position="345"/>
        <end position="564"/>
    </location>
</feature>
<comment type="catalytic activity">
    <reaction evidence="1">
        <text>ATP + protein L-histidine = ADP + protein N-phospho-L-histidine.</text>
        <dbReference type="EC" id="2.7.13.3"/>
    </reaction>
</comment>
<protein>
    <recommendedName>
        <fullName evidence="2">histidine kinase</fullName>
        <ecNumber evidence="2">2.7.13.3</ecNumber>
    </recommendedName>
</protein>
<dbReference type="Pfam" id="PF00512">
    <property type="entry name" value="HisKA"/>
    <property type="match status" value="1"/>
</dbReference>
<dbReference type="InterPro" id="IPR003661">
    <property type="entry name" value="HisK_dim/P_dom"/>
</dbReference>
<evidence type="ECO:0000259" key="6">
    <source>
        <dbReference type="PROSITE" id="PS50109"/>
    </source>
</evidence>
<dbReference type="AlphaFoldDB" id="A0A163XIR3"/>
<dbReference type="InterPro" id="IPR005467">
    <property type="entry name" value="His_kinase_dom"/>
</dbReference>
<dbReference type="PANTHER" id="PTHR43065:SF49">
    <property type="entry name" value="HISTIDINE KINASE"/>
    <property type="match status" value="1"/>
</dbReference>
<keyword evidence="5" id="KW-1133">Transmembrane helix</keyword>
<dbReference type="PROSITE" id="PS50109">
    <property type="entry name" value="HIS_KIN"/>
    <property type="match status" value="1"/>
</dbReference>
<dbReference type="SUPFAM" id="SSF52172">
    <property type="entry name" value="CheY-like"/>
    <property type="match status" value="1"/>
</dbReference>
<evidence type="ECO:0000256" key="3">
    <source>
        <dbReference type="ARBA" id="ARBA00022553"/>
    </source>
</evidence>
<dbReference type="InterPro" id="IPR004358">
    <property type="entry name" value="Sig_transdc_His_kin-like_C"/>
</dbReference>
<dbReference type="RefSeq" id="WP_068737885.1">
    <property type="nucleotide sequence ID" value="NZ_LVYV01000054.1"/>
</dbReference>
<evidence type="ECO:0000256" key="1">
    <source>
        <dbReference type="ARBA" id="ARBA00000085"/>
    </source>
</evidence>
<feature type="transmembrane region" description="Helical" evidence="5">
    <location>
        <begin position="288"/>
        <end position="310"/>
    </location>
</feature>
<organism evidence="8 9">
    <name type="scientific">Tardiphaga robiniae</name>
    <dbReference type="NCBI Taxonomy" id="943830"/>
    <lineage>
        <taxon>Bacteria</taxon>
        <taxon>Pseudomonadati</taxon>
        <taxon>Pseudomonadota</taxon>
        <taxon>Alphaproteobacteria</taxon>
        <taxon>Hyphomicrobiales</taxon>
        <taxon>Nitrobacteraceae</taxon>
        <taxon>Tardiphaga</taxon>
    </lineage>
</organism>
<keyword evidence="3 4" id="KW-0597">Phosphoprotein</keyword>
<dbReference type="CDD" id="cd12915">
    <property type="entry name" value="PDC2_DGC_like"/>
    <property type="match status" value="1"/>
</dbReference>
<reference evidence="8 9" key="1">
    <citation type="submission" date="2016-03" db="EMBL/GenBank/DDBJ databases">
        <title>Microsymbionts genomes from the relict species Vavilovia formosa (Stev.) Fed.</title>
        <authorList>
            <person name="Kopat V."/>
            <person name="Chirak E."/>
            <person name="Kimeklis A."/>
            <person name="Andronov E."/>
        </authorList>
    </citation>
    <scope>NUCLEOTIDE SEQUENCE [LARGE SCALE GENOMIC DNA]</scope>
    <source>
        <strain evidence="8 9">Vaf07</strain>
    </source>
</reference>
<dbReference type="InterPro" id="IPR036097">
    <property type="entry name" value="HisK_dim/P_sf"/>
</dbReference>
<dbReference type="EMBL" id="LVYV01000054">
    <property type="protein sequence ID" value="KZD20970.1"/>
    <property type="molecule type" value="Genomic_DNA"/>
</dbReference>
<dbReference type="Proteomes" id="UP000076574">
    <property type="component" value="Unassembled WGS sequence"/>
</dbReference>
<dbReference type="CDD" id="cd00082">
    <property type="entry name" value="HisKA"/>
    <property type="match status" value="1"/>
</dbReference>
<dbReference type="SMART" id="SM00388">
    <property type="entry name" value="HisKA"/>
    <property type="match status" value="1"/>
</dbReference>
<dbReference type="STRING" id="943830.A4A58_17295"/>
<keyword evidence="9" id="KW-1185">Reference proteome</keyword>
<evidence type="ECO:0000256" key="2">
    <source>
        <dbReference type="ARBA" id="ARBA00012438"/>
    </source>
</evidence>
<dbReference type="PROSITE" id="PS50110">
    <property type="entry name" value="RESPONSE_REGULATORY"/>
    <property type="match status" value="1"/>
</dbReference>
<dbReference type="InterPro" id="IPR003594">
    <property type="entry name" value="HATPase_dom"/>
</dbReference>
<dbReference type="Gene3D" id="3.30.565.10">
    <property type="entry name" value="Histidine kinase-like ATPase, C-terminal domain"/>
    <property type="match status" value="1"/>
</dbReference>
<accession>A0A163XIR3</accession>
<dbReference type="GO" id="GO:0000155">
    <property type="term" value="F:phosphorelay sensor kinase activity"/>
    <property type="evidence" value="ECO:0007669"/>
    <property type="project" value="InterPro"/>
</dbReference>
<evidence type="ECO:0000259" key="7">
    <source>
        <dbReference type="PROSITE" id="PS50110"/>
    </source>
</evidence>
<evidence type="ECO:0000256" key="5">
    <source>
        <dbReference type="SAM" id="Phobius"/>
    </source>
</evidence>
<evidence type="ECO:0000256" key="4">
    <source>
        <dbReference type="PROSITE-ProRule" id="PRU00169"/>
    </source>
</evidence>
<dbReference type="InterPro" id="IPR001789">
    <property type="entry name" value="Sig_transdc_resp-reg_receiver"/>
</dbReference>
<dbReference type="InterPro" id="IPR036890">
    <property type="entry name" value="HATPase_C_sf"/>
</dbReference>
<name>A0A163XIR3_9BRAD</name>
<gene>
    <name evidence="8" type="ORF">A4A58_17295</name>
</gene>
<keyword evidence="5" id="KW-0472">Membrane</keyword>
<keyword evidence="8" id="KW-0418">Kinase</keyword>
<evidence type="ECO:0000313" key="9">
    <source>
        <dbReference type="Proteomes" id="UP000076574"/>
    </source>
</evidence>
<evidence type="ECO:0000313" key="8">
    <source>
        <dbReference type="EMBL" id="KZD20970.1"/>
    </source>
</evidence>
<dbReference type="Gene3D" id="3.40.50.2300">
    <property type="match status" value="1"/>
</dbReference>
<dbReference type="InterPro" id="IPR011006">
    <property type="entry name" value="CheY-like_superfamily"/>
</dbReference>
<sequence>MKTEHQNSLRTLQWMMAASLALPLALFLFAAATSWVSTREIADREIERALDVAHEHALKVFETIDRSLSEMNEIVRGKSDDELRAQSDQMAGRLKQLTDALPQLKSVWVFDNKGRALVNSLDLTLPDLDFSDRDYYRVHIAGDAGTFIGQSLLPRPPYQGASFFGVSRRRVSADGSFTGVVQASVFPEYFDRFYARIGHDAGSFFALGLTDGSILARYPQLYREVRLDPKGPVGRTLSAHPVGGLVTLVSPGDNVERRIGYQQLAGYPVYVAAGLETSAIRARWLRTISYHLIFGVPATALLFLLLVFAIRRTRRLNFEAMKRREAEEALKHGQRLEALGQLTGGVAHDFNNLLTVIRSSVDLLQRPDLSPDRRARYIAAISETVNRAAKLTAQLLAFARRQTLKPEVFDVGQCVHSVSEIIGTLTGAPIEIMTHVPDEALFVDADVGQFETALINIAVNARDAMAGEGRLTIAVSAAEQIPVALALRPDGYVAISVSDTGTGIPADQFEHIFEPFYTTKEVGQGTGLGLSQVFGFAKQSGGEVVVASEVGKGSTFTLYLPRVSGDSIAPALSASEAPVVDGHGMSVLVVEDNRDVGTFATDALSELGYTTVLRPNAREALVELARHATRYDVVFSDVVMPGMTGIELAQEIRKLYPDLPVVLTSGYSHVLAQNGTFGFELLHKPYSIEQLSRVLSKAGTWRKAQREAV</sequence>
<dbReference type="SMART" id="SM00448">
    <property type="entry name" value="REC"/>
    <property type="match status" value="1"/>
</dbReference>
<dbReference type="SUPFAM" id="SSF47384">
    <property type="entry name" value="Homodimeric domain of signal transducing histidine kinase"/>
    <property type="match status" value="1"/>
</dbReference>
<keyword evidence="5" id="KW-0812">Transmembrane</keyword>
<feature type="domain" description="Response regulatory" evidence="7">
    <location>
        <begin position="586"/>
        <end position="699"/>
    </location>
</feature>
<keyword evidence="8" id="KW-0808">Transferase</keyword>
<dbReference type="EC" id="2.7.13.3" evidence="2"/>
<dbReference type="OrthoDB" id="9796100at2"/>
<dbReference type="Gene3D" id="1.10.287.130">
    <property type="match status" value="1"/>
</dbReference>
<dbReference type="SUPFAM" id="SSF55874">
    <property type="entry name" value="ATPase domain of HSP90 chaperone/DNA topoisomerase II/histidine kinase"/>
    <property type="match status" value="1"/>
</dbReference>
<proteinExistence type="predicted"/>
<dbReference type="CDD" id="cd12914">
    <property type="entry name" value="PDC1_DGC_like"/>
    <property type="match status" value="1"/>
</dbReference>
<dbReference type="Pfam" id="PF02518">
    <property type="entry name" value="HATPase_c"/>
    <property type="match status" value="1"/>
</dbReference>
<dbReference type="PRINTS" id="PR00344">
    <property type="entry name" value="BCTRLSENSOR"/>
</dbReference>
<dbReference type="SMART" id="SM00387">
    <property type="entry name" value="HATPase_c"/>
    <property type="match status" value="1"/>
</dbReference>
<feature type="modified residue" description="4-aspartylphosphate" evidence="4">
    <location>
        <position position="637"/>
    </location>
</feature>
<dbReference type="PANTHER" id="PTHR43065">
    <property type="entry name" value="SENSOR HISTIDINE KINASE"/>
    <property type="match status" value="1"/>
</dbReference>